<comment type="caution">
    <text evidence="1">The sequence shown here is derived from an EMBL/GenBank/DDBJ whole genome shotgun (WGS) entry which is preliminary data.</text>
</comment>
<organism evidence="1 2">
    <name type="scientific">Methylobrevis albus</name>
    <dbReference type="NCBI Taxonomy" id="2793297"/>
    <lineage>
        <taxon>Bacteria</taxon>
        <taxon>Pseudomonadati</taxon>
        <taxon>Pseudomonadota</taxon>
        <taxon>Alphaproteobacteria</taxon>
        <taxon>Hyphomicrobiales</taxon>
        <taxon>Pleomorphomonadaceae</taxon>
        <taxon>Methylobrevis</taxon>
    </lineage>
</organism>
<name>A0A931HZX7_9HYPH</name>
<gene>
    <name evidence="1" type="ORF">I5731_06980</name>
</gene>
<accession>A0A931HZX7</accession>
<proteinExistence type="predicted"/>
<reference evidence="1" key="1">
    <citation type="submission" date="2020-12" db="EMBL/GenBank/DDBJ databases">
        <title>Methylobrevis albus sp. nov., isolated from fresh water lack sediment.</title>
        <authorList>
            <person name="Zou Q."/>
        </authorList>
    </citation>
    <scope>NUCLEOTIDE SEQUENCE</scope>
    <source>
        <strain evidence="1">L22</strain>
    </source>
</reference>
<evidence type="ECO:0000313" key="2">
    <source>
        <dbReference type="Proteomes" id="UP000631694"/>
    </source>
</evidence>
<dbReference type="Proteomes" id="UP000631694">
    <property type="component" value="Unassembled WGS sequence"/>
</dbReference>
<keyword evidence="2" id="KW-1185">Reference proteome</keyword>
<dbReference type="EMBL" id="JADZLT010000048">
    <property type="protein sequence ID" value="MBH0237555.1"/>
    <property type="molecule type" value="Genomic_DNA"/>
</dbReference>
<dbReference type="GO" id="GO:0003677">
    <property type="term" value="F:DNA binding"/>
    <property type="evidence" value="ECO:0007669"/>
    <property type="project" value="InterPro"/>
</dbReference>
<dbReference type="AlphaFoldDB" id="A0A931HZX7"/>
<dbReference type="SUPFAM" id="SSF47413">
    <property type="entry name" value="lambda repressor-like DNA-binding domains"/>
    <property type="match status" value="1"/>
</dbReference>
<dbReference type="RefSeq" id="WP_197310651.1">
    <property type="nucleotide sequence ID" value="NZ_JADZLT010000048.1"/>
</dbReference>
<dbReference type="InterPro" id="IPR010982">
    <property type="entry name" value="Lambda_DNA-bd_dom_sf"/>
</dbReference>
<evidence type="ECO:0000313" key="1">
    <source>
        <dbReference type="EMBL" id="MBH0237555.1"/>
    </source>
</evidence>
<sequence length="96" mass="10016">MTISAAQLRAARGLLGWSRRKLAETARIDGSEIAAFEDRGVAPSDPAGAAIRRALEAAGILLLPVDGYGEGVRFARPQASADEGIRPEDLNSANDG</sequence>
<dbReference type="Gene3D" id="1.10.260.40">
    <property type="entry name" value="lambda repressor-like DNA-binding domains"/>
    <property type="match status" value="1"/>
</dbReference>
<protein>
    <submittedName>
        <fullName evidence="1">Helix-turn-helix transcriptional regulator</fullName>
    </submittedName>
</protein>